<comment type="caution">
    <text evidence="1">The sequence shown here is derived from an EMBL/GenBank/DDBJ whole genome shotgun (WGS) entry which is preliminary data.</text>
</comment>
<name>A0A9W9YBP5_9CNID</name>
<organism evidence="1 2">
    <name type="scientific">Desmophyllum pertusum</name>
    <dbReference type="NCBI Taxonomy" id="174260"/>
    <lineage>
        <taxon>Eukaryota</taxon>
        <taxon>Metazoa</taxon>
        <taxon>Cnidaria</taxon>
        <taxon>Anthozoa</taxon>
        <taxon>Hexacorallia</taxon>
        <taxon>Scleractinia</taxon>
        <taxon>Caryophylliina</taxon>
        <taxon>Caryophylliidae</taxon>
        <taxon>Desmophyllum</taxon>
    </lineage>
</organism>
<dbReference type="AlphaFoldDB" id="A0A9W9YBP5"/>
<gene>
    <name evidence="1" type="ORF">OS493_031866</name>
</gene>
<proteinExistence type="predicted"/>
<dbReference type="Proteomes" id="UP001163046">
    <property type="component" value="Unassembled WGS sequence"/>
</dbReference>
<evidence type="ECO:0000313" key="1">
    <source>
        <dbReference type="EMBL" id="KAJ7323391.1"/>
    </source>
</evidence>
<dbReference type="OrthoDB" id="5989638at2759"/>
<keyword evidence="2" id="KW-1185">Reference proteome</keyword>
<dbReference type="EMBL" id="MU827815">
    <property type="protein sequence ID" value="KAJ7323391.1"/>
    <property type="molecule type" value="Genomic_DNA"/>
</dbReference>
<reference evidence="1" key="1">
    <citation type="submission" date="2023-01" db="EMBL/GenBank/DDBJ databases">
        <title>Genome assembly of the deep-sea coral Lophelia pertusa.</title>
        <authorList>
            <person name="Herrera S."/>
            <person name="Cordes E."/>
        </authorList>
    </citation>
    <scope>NUCLEOTIDE SEQUENCE</scope>
    <source>
        <strain evidence="1">USNM1676648</strain>
        <tissue evidence="1">Polyp</tissue>
    </source>
</reference>
<evidence type="ECO:0000313" key="2">
    <source>
        <dbReference type="Proteomes" id="UP001163046"/>
    </source>
</evidence>
<sequence>MPYIAPGQSKWLLQQVLEKYSHAFHRLVNLPEKTLPLQARLPCYNETTKLRCRLDPVKVDHFLNFISSPSFLQGRSLPDEDPKTVRWFVRAKARDISSRLKSAKNYLKTDCKIHVSRADPYTDHCSVYALSTDESEYQWHCDHDHNIVCDRCDNYRNALVDLQLSLSTPTVKYR</sequence>
<protein>
    <submittedName>
        <fullName evidence="1">Uncharacterized protein</fullName>
    </submittedName>
</protein>
<accession>A0A9W9YBP5</accession>